<evidence type="ECO:0000256" key="5">
    <source>
        <dbReference type="ARBA" id="ARBA00022771"/>
    </source>
</evidence>
<keyword evidence="8 16" id="KW-0238">DNA-binding</keyword>
<keyword evidence="4 16" id="KW-0479">Metal-binding</keyword>
<feature type="region of interest" description="Disordered" evidence="17">
    <location>
        <begin position="1"/>
        <end position="29"/>
    </location>
</feature>
<dbReference type="InterPro" id="IPR000536">
    <property type="entry name" value="Nucl_hrmn_rcpt_lig-bd"/>
</dbReference>
<feature type="non-terminal residue" evidence="20">
    <location>
        <position position="1"/>
    </location>
</feature>
<evidence type="ECO:0000256" key="17">
    <source>
        <dbReference type="SAM" id="MobiDB-lite"/>
    </source>
</evidence>
<dbReference type="EMBL" id="JBFDAA010000004">
    <property type="protein sequence ID" value="KAL1137715.1"/>
    <property type="molecule type" value="Genomic_DNA"/>
</dbReference>
<dbReference type="CDD" id="cd07161">
    <property type="entry name" value="NR_DBD_EcR"/>
    <property type="match status" value="1"/>
</dbReference>
<feature type="domain" description="Nuclear receptor" evidence="18">
    <location>
        <begin position="36"/>
        <end position="111"/>
    </location>
</feature>
<dbReference type="InterPro" id="IPR003069">
    <property type="entry name" value="Ecdystd_rcpt"/>
</dbReference>
<dbReference type="PRINTS" id="PR00398">
    <property type="entry name" value="STRDHORMONER"/>
</dbReference>
<dbReference type="InterPro" id="IPR013088">
    <property type="entry name" value="Znf_NHR/GATA"/>
</dbReference>
<evidence type="ECO:0000256" key="14">
    <source>
        <dbReference type="ARBA" id="ARBA00033003"/>
    </source>
</evidence>
<keyword evidence="11 16" id="KW-0539">Nucleus</keyword>
<gene>
    <name evidence="20" type="ORF">AAG570_009411</name>
</gene>
<evidence type="ECO:0000256" key="10">
    <source>
        <dbReference type="ARBA" id="ARBA00023170"/>
    </source>
</evidence>
<evidence type="ECO:0000256" key="8">
    <source>
        <dbReference type="ARBA" id="ARBA00023125"/>
    </source>
</evidence>
<dbReference type="PANTHER" id="PTHR24082:SF507">
    <property type="entry name" value="BILE ACID RECEPTOR-RELATED"/>
    <property type="match status" value="1"/>
</dbReference>
<protein>
    <recommendedName>
        <fullName evidence="3">Ecdysone receptor</fullName>
    </recommendedName>
    <alternativeName>
        <fullName evidence="12">20-hydroxy-ecdysone receptor</fullName>
    </alternativeName>
    <alternativeName>
        <fullName evidence="13">EcRH</fullName>
    </alternativeName>
    <alternativeName>
        <fullName evidence="14">Ecdysteroid receptor</fullName>
    </alternativeName>
    <alternativeName>
        <fullName evidence="15">Nuclear receptor subfamily 1 group H member 1</fullName>
    </alternativeName>
</protein>
<dbReference type="GO" id="GO:0008270">
    <property type="term" value="F:zinc ion binding"/>
    <property type="evidence" value="ECO:0007669"/>
    <property type="project" value="UniProtKB-KW"/>
</dbReference>
<dbReference type="PRINTS" id="PR01283">
    <property type="entry name" value="ECDYSTEROIDR"/>
</dbReference>
<evidence type="ECO:0000256" key="6">
    <source>
        <dbReference type="ARBA" id="ARBA00022833"/>
    </source>
</evidence>
<evidence type="ECO:0000256" key="1">
    <source>
        <dbReference type="ARBA" id="ARBA00004123"/>
    </source>
</evidence>
<dbReference type="SUPFAM" id="SSF48508">
    <property type="entry name" value="Nuclear receptor ligand-binding domain"/>
    <property type="match status" value="1"/>
</dbReference>
<evidence type="ECO:0000256" key="4">
    <source>
        <dbReference type="ARBA" id="ARBA00022723"/>
    </source>
</evidence>
<dbReference type="InterPro" id="IPR041889">
    <property type="entry name" value="NR_LBD_EcR"/>
</dbReference>
<evidence type="ECO:0000259" key="18">
    <source>
        <dbReference type="PROSITE" id="PS51030"/>
    </source>
</evidence>
<dbReference type="PROSITE" id="PS00031">
    <property type="entry name" value="NUCLEAR_REC_DBD_1"/>
    <property type="match status" value="1"/>
</dbReference>
<keyword evidence="21" id="KW-1185">Reference proteome</keyword>
<dbReference type="SUPFAM" id="SSF57716">
    <property type="entry name" value="Glucocorticoid receptor-like (DNA-binding domain)"/>
    <property type="match status" value="1"/>
</dbReference>
<evidence type="ECO:0000256" key="16">
    <source>
        <dbReference type="RuleBase" id="RU004334"/>
    </source>
</evidence>
<evidence type="ECO:0000256" key="9">
    <source>
        <dbReference type="ARBA" id="ARBA00023163"/>
    </source>
</evidence>
<evidence type="ECO:0000259" key="19">
    <source>
        <dbReference type="PROSITE" id="PS51843"/>
    </source>
</evidence>
<dbReference type="FunFam" id="1.10.565.10:FF:000030">
    <property type="entry name" value="Ecdysone receptor (Isoform A)"/>
    <property type="match status" value="1"/>
</dbReference>
<accession>A0ABD0YP06</accession>
<dbReference type="PROSITE" id="PS51843">
    <property type="entry name" value="NR_LBD"/>
    <property type="match status" value="1"/>
</dbReference>
<keyword evidence="9 16" id="KW-0804">Transcription</keyword>
<dbReference type="InterPro" id="IPR001723">
    <property type="entry name" value="Nuclear_hrmn_rcpt"/>
</dbReference>
<feature type="domain" description="NR LBD" evidence="19">
    <location>
        <begin position="173"/>
        <end position="407"/>
    </location>
</feature>
<dbReference type="Gene3D" id="3.30.50.10">
    <property type="entry name" value="Erythroid Transcription Factor GATA-1, subunit A"/>
    <property type="match status" value="1"/>
</dbReference>
<sequence length="407" mass="46667">VSGREDLSPPSSLNGYSADSCDGSKKKKGPAARQQEELCLVCGDRASGYHYNALTCEGCKGFFRRSITKNAVYQCKYGNNCEIDMYMRRKCQECRLKKCLTVGMRPECVVPEYQCAVKRKEKKAQKDKDKHVSTTNGSPEAIKPDPEPHRVSDHVESEPKIVMTNGIKPVSPEQEELIHRLVYFQNEYEHPSEEDIRRIVSNTPNDDEEQSDLRFRHITEITILTVQLIVEFAKRLPGFDKLLREDQIALLKACSSEVMMLRMARRYDAQSDSIVFANNQPYTRDSYNMAGMGEVVEDLLRFCRQMYNMKVDNAEYALLTAIVIFSERPSLVEGWKVEKIQEIYLEALKSYVDNRTRPKSPTIFAKLLSVLTELRTLGNQNSEMCFSLKLKNKKLPPFLAEIWDVNA</sequence>
<comment type="subcellular location">
    <subcellularLocation>
        <location evidence="1 16">Nucleus</location>
    </subcellularLocation>
</comment>
<dbReference type="PANTHER" id="PTHR24082">
    <property type="entry name" value="NUCLEAR HORMONE RECEPTOR"/>
    <property type="match status" value="1"/>
</dbReference>
<evidence type="ECO:0000313" key="21">
    <source>
        <dbReference type="Proteomes" id="UP001558652"/>
    </source>
</evidence>
<comment type="similarity">
    <text evidence="2">Belongs to the nuclear hormone receptor family. NR1 subfamily.</text>
</comment>
<organism evidence="20 21">
    <name type="scientific">Ranatra chinensis</name>
    <dbReference type="NCBI Taxonomy" id="642074"/>
    <lineage>
        <taxon>Eukaryota</taxon>
        <taxon>Metazoa</taxon>
        <taxon>Ecdysozoa</taxon>
        <taxon>Arthropoda</taxon>
        <taxon>Hexapoda</taxon>
        <taxon>Insecta</taxon>
        <taxon>Pterygota</taxon>
        <taxon>Neoptera</taxon>
        <taxon>Paraneoptera</taxon>
        <taxon>Hemiptera</taxon>
        <taxon>Heteroptera</taxon>
        <taxon>Panheteroptera</taxon>
        <taxon>Nepomorpha</taxon>
        <taxon>Nepidae</taxon>
        <taxon>Ranatrinae</taxon>
        <taxon>Ranatra</taxon>
    </lineage>
</organism>
<evidence type="ECO:0000256" key="11">
    <source>
        <dbReference type="ARBA" id="ARBA00023242"/>
    </source>
</evidence>
<feature type="region of interest" description="Disordered" evidence="17">
    <location>
        <begin position="124"/>
        <end position="156"/>
    </location>
</feature>
<keyword evidence="7 16" id="KW-0805">Transcription regulation</keyword>
<dbReference type="AlphaFoldDB" id="A0ABD0YP06"/>
<dbReference type="SMART" id="SM00430">
    <property type="entry name" value="HOLI"/>
    <property type="match status" value="1"/>
</dbReference>
<evidence type="ECO:0000256" key="12">
    <source>
        <dbReference type="ARBA" id="ARBA00029963"/>
    </source>
</evidence>
<dbReference type="CDD" id="cd06938">
    <property type="entry name" value="NR_LBD_EcR"/>
    <property type="match status" value="1"/>
</dbReference>
<keyword evidence="5 16" id="KW-0863">Zinc-finger</keyword>
<dbReference type="FunFam" id="3.30.50.10:FF:000031">
    <property type="entry name" value="Ecdysone receptor A1"/>
    <property type="match status" value="1"/>
</dbReference>
<dbReference type="SMART" id="SM00399">
    <property type="entry name" value="ZnF_C4"/>
    <property type="match status" value="1"/>
</dbReference>
<dbReference type="Pfam" id="PF00104">
    <property type="entry name" value="Hormone_recep"/>
    <property type="match status" value="1"/>
</dbReference>
<dbReference type="Proteomes" id="UP001558652">
    <property type="component" value="Unassembled WGS sequence"/>
</dbReference>
<reference evidence="20 21" key="1">
    <citation type="submission" date="2024-07" db="EMBL/GenBank/DDBJ databases">
        <title>Chromosome-level genome assembly of the water stick insect Ranatra chinensis (Heteroptera: Nepidae).</title>
        <authorList>
            <person name="Liu X."/>
        </authorList>
    </citation>
    <scope>NUCLEOTIDE SEQUENCE [LARGE SCALE GENOMIC DNA]</scope>
    <source>
        <strain evidence="20">Cailab_2021Rc</strain>
        <tissue evidence="20">Muscle</tissue>
    </source>
</reference>
<evidence type="ECO:0000256" key="15">
    <source>
        <dbReference type="ARBA" id="ARBA00033286"/>
    </source>
</evidence>
<evidence type="ECO:0000256" key="2">
    <source>
        <dbReference type="ARBA" id="ARBA00008092"/>
    </source>
</evidence>
<dbReference type="PRINTS" id="PR00047">
    <property type="entry name" value="STROIDFINGER"/>
</dbReference>
<dbReference type="InterPro" id="IPR035500">
    <property type="entry name" value="NHR-like_dom_sf"/>
</dbReference>
<evidence type="ECO:0000256" key="3">
    <source>
        <dbReference type="ARBA" id="ARBA00022052"/>
    </source>
</evidence>
<evidence type="ECO:0000256" key="13">
    <source>
        <dbReference type="ARBA" id="ARBA00030794"/>
    </source>
</evidence>
<dbReference type="InterPro" id="IPR050234">
    <property type="entry name" value="Nuclear_hormone_rcpt_NR1"/>
</dbReference>
<keyword evidence="10 16" id="KW-0675">Receptor</keyword>
<dbReference type="GO" id="GO:0005634">
    <property type="term" value="C:nucleus"/>
    <property type="evidence" value="ECO:0007669"/>
    <property type="project" value="UniProtKB-SubCell"/>
</dbReference>
<name>A0ABD0YP06_9HEMI</name>
<dbReference type="InterPro" id="IPR001628">
    <property type="entry name" value="Znf_hrmn_rcpt"/>
</dbReference>
<keyword evidence="6 16" id="KW-0862">Zinc</keyword>
<dbReference type="PROSITE" id="PS51030">
    <property type="entry name" value="NUCLEAR_REC_DBD_2"/>
    <property type="match status" value="1"/>
</dbReference>
<evidence type="ECO:0000256" key="7">
    <source>
        <dbReference type="ARBA" id="ARBA00023015"/>
    </source>
</evidence>
<dbReference type="GO" id="GO:0003677">
    <property type="term" value="F:DNA binding"/>
    <property type="evidence" value="ECO:0007669"/>
    <property type="project" value="UniProtKB-KW"/>
</dbReference>
<proteinExistence type="inferred from homology"/>
<evidence type="ECO:0000313" key="20">
    <source>
        <dbReference type="EMBL" id="KAL1137715.1"/>
    </source>
</evidence>
<dbReference type="Pfam" id="PF00105">
    <property type="entry name" value="zf-C4"/>
    <property type="match status" value="1"/>
</dbReference>
<dbReference type="Gene3D" id="1.10.565.10">
    <property type="entry name" value="Retinoid X Receptor"/>
    <property type="match status" value="1"/>
</dbReference>
<feature type="compositionally biased region" description="Basic and acidic residues" evidence="17">
    <location>
        <begin position="142"/>
        <end position="156"/>
    </location>
</feature>
<comment type="caution">
    <text evidence="20">The sequence shown here is derived from an EMBL/GenBank/DDBJ whole genome shotgun (WGS) entry which is preliminary data.</text>
</comment>